<evidence type="ECO:0000313" key="2">
    <source>
        <dbReference type="Proteomes" id="UP000676079"/>
    </source>
</evidence>
<name>A0ABX8BV31_9ACTN</name>
<dbReference type="Proteomes" id="UP000676079">
    <property type="component" value="Chromosome"/>
</dbReference>
<keyword evidence="2" id="KW-1185">Reference proteome</keyword>
<organism evidence="1 2">
    <name type="scientific">Nocardiopsis changdeensis</name>
    <dbReference type="NCBI Taxonomy" id="2831969"/>
    <lineage>
        <taxon>Bacteria</taxon>
        <taxon>Bacillati</taxon>
        <taxon>Actinomycetota</taxon>
        <taxon>Actinomycetes</taxon>
        <taxon>Streptosporangiales</taxon>
        <taxon>Nocardiopsidaceae</taxon>
        <taxon>Nocardiopsis</taxon>
    </lineage>
</organism>
<dbReference type="SUPFAM" id="SSF54593">
    <property type="entry name" value="Glyoxalase/Bleomycin resistance protein/Dihydroxybiphenyl dioxygenase"/>
    <property type="match status" value="1"/>
</dbReference>
<reference evidence="1 2" key="1">
    <citation type="submission" date="2021-05" db="EMBL/GenBank/DDBJ databases">
        <title>Direct Submission.</title>
        <authorList>
            <person name="Li K."/>
            <person name="Gao J."/>
        </authorList>
    </citation>
    <scope>NUCLEOTIDE SEQUENCE [LARGE SCALE GENOMIC DNA]</scope>
    <source>
        <strain evidence="1 2">Mg02</strain>
    </source>
</reference>
<proteinExistence type="predicted"/>
<protein>
    <submittedName>
        <fullName evidence="1">Glyoxalase</fullName>
    </submittedName>
</protein>
<dbReference type="InterPro" id="IPR029068">
    <property type="entry name" value="Glyas_Bleomycin-R_OHBP_Dase"/>
</dbReference>
<evidence type="ECO:0000313" key="1">
    <source>
        <dbReference type="EMBL" id="QUX25857.1"/>
    </source>
</evidence>
<gene>
    <name evidence="1" type="ORF">KGD84_09070</name>
</gene>
<dbReference type="EMBL" id="CP074133">
    <property type="protein sequence ID" value="QUX25857.1"/>
    <property type="molecule type" value="Genomic_DNA"/>
</dbReference>
<dbReference type="Gene3D" id="3.10.180.10">
    <property type="entry name" value="2,3-Dihydroxybiphenyl 1,2-Dioxygenase, domain 1"/>
    <property type="match status" value="1"/>
</dbReference>
<sequence>MRPNETTIPLLPCVSAEETLDFFQSLGFEVTYRQHRPYLYLAFQWSGIHLHYGRAPKGLDPALEESGGCLVLVDDVAAYHAALVASVRAAKGRVPTRGLPRITRYRPGASRFTVMDPSGNSIMVIQRDEPEDLEYGGSPDLEGLARVLDGARIIRDFKLDDRMAWRFLKSGLRRHGDGAPPVERAMALAMLIELSVPLGEKERSAEWIGQLRGIGLTEAERARVEAELRNAGELRRWLSD</sequence>
<accession>A0ABX8BV31</accession>